<comment type="caution">
    <text evidence="2">The sequence shown here is derived from an EMBL/GenBank/DDBJ whole genome shotgun (WGS) entry which is preliminary data.</text>
</comment>
<evidence type="ECO:0000313" key="2">
    <source>
        <dbReference type="EMBL" id="MED6206000.1"/>
    </source>
</evidence>
<sequence length="160" mass="17878">MGSSSSQPPRSIAKRSLFEEASKSSSLKRILVRDEVVEPESNTCFFLGEEQNELQESSEEDLIGFKSESHSESSSSRLIKESNATPASFTEQMYLCVAISVVAILYVSLIALESQWTNHASACLQQHNCFTFQLQTTQTTDSTTLRELWFGFETTLPFTS</sequence>
<evidence type="ECO:0000313" key="3">
    <source>
        <dbReference type="Proteomes" id="UP001341840"/>
    </source>
</evidence>
<dbReference type="EMBL" id="JASCZI010241734">
    <property type="protein sequence ID" value="MED6206000.1"/>
    <property type="molecule type" value="Genomic_DNA"/>
</dbReference>
<accession>A0ABU6Y9I3</accession>
<organism evidence="2 3">
    <name type="scientific">Stylosanthes scabra</name>
    <dbReference type="NCBI Taxonomy" id="79078"/>
    <lineage>
        <taxon>Eukaryota</taxon>
        <taxon>Viridiplantae</taxon>
        <taxon>Streptophyta</taxon>
        <taxon>Embryophyta</taxon>
        <taxon>Tracheophyta</taxon>
        <taxon>Spermatophyta</taxon>
        <taxon>Magnoliopsida</taxon>
        <taxon>eudicotyledons</taxon>
        <taxon>Gunneridae</taxon>
        <taxon>Pentapetalae</taxon>
        <taxon>rosids</taxon>
        <taxon>fabids</taxon>
        <taxon>Fabales</taxon>
        <taxon>Fabaceae</taxon>
        <taxon>Papilionoideae</taxon>
        <taxon>50 kb inversion clade</taxon>
        <taxon>dalbergioids sensu lato</taxon>
        <taxon>Dalbergieae</taxon>
        <taxon>Pterocarpus clade</taxon>
        <taxon>Stylosanthes</taxon>
    </lineage>
</organism>
<feature type="region of interest" description="Disordered" evidence="1">
    <location>
        <begin position="49"/>
        <end position="79"/>
    </location>
</feature>
<evidence type="ECO:0000256" key="1">
    <source>
        <dbReference type="SAM" id="MobiDB-lite"/>
    </source>
</evidence>
<name>A0ABU6Y9I3_9FABA</name>
<dbReference type="Proteomes" id="UP001341840">
    <property type="component" value="Unassembled WGS sequence"/>
</dbReference>
<proteinExistence type="predicted"/>
<keyword evidence="3" id="KW-1185">Reference proteome</keyword>
<reference evidence="2 3" key="1">
    <citation type="journal article" date="2023" name="Plants (Basel)">
        <title>Bridging the Gap: Combining Genomics and Transcriptomics Approaches to Understand Stylosanthes scabra, an Orphan Legume from the Brazilian Caatinga.</title>
        <authorList>
            <person name="Ferreira-Neto J.R.C."/>
            <person name="da Silva M.D."/>
            <person name="Binneck E."/>
            <person name="de Melo N.F."/>
            <person name="da Silva R.H."/>
            <person name="de Melo A.L.T.M."/>
            <person name="Pandolfi V."/>
            <person name="Bustamante F.O."/>
            <person name="Brasileiro-Vidal A.C."/>
            <person name="Benko-Iseppon A.M."/>
        </authorList>
    </citation>
    <scope>NUCLEOTIDE SEQUENCE [LARGE SCALE GENOMIC DNA]</scope>
    <source>
        <tissue evidence="2">Leaves</tissue>
    </source>
</reference>
<feature type="compositionally biased region" description="Acidic residues" evidence="1">
    <location>
        <begin position="50"/>
        <end position="62"/>
    </location>
</feature>
<gene>
    <name evidence="2" type="ORF">PIB30_022890</name>
</gene>
<protein>
    <submittedName>
        <fullName evidence="2">Uncharacterized protein</fullName>
    </submittedName>
</protein>